<proteinExistence type="predicted"/>
<dbReference type="Proteomes" id="UP000001409">
    <property type="component" value="Chromosome"/>
</dbReference>
<dbReference type="AlphaFoldDB" id="Q8FSU5"/>
<evidence type="ECO:0000313" key="1">
    <source>
        <dbReference type="EMBL" id="BAC19759.1"/>
    </source>
</evidence>
<dbReference type="STRING" id="196164.gene:10743399"/>
<keyword evidence="2" id="KW-1185">Reference proteome</keyword>
<name>Q8FSU5_COREF</name>
<accession>Q8FSU5</accession>
<evidence type="ECO:0000313" key="2">
    <source>
        <dbReference type="Proteomes" id="UP000001409"/>
    </source>
</evidence>
<reference evidence="1 2" key="1">
    <citation type="journal article" date="2003" name="Genome Res.">
        <title>Comparative complete genome sequence analysis of the amino acid replacements responsible for the thermostability of Corynebacterium efficiens.</title>
        <authorList>
            <person name="Nishio Y."/>
            <person name="Nakamura Y."/>
            <person name="Kawarabayasi Y."/>
            <person name="Usuda Y."/>
            <person name="Kimura E."/>
            <person name="Sugimoto S."/>
            <person name="Matsui K."/>
            <person name="Yamagishi A."/>
            <person name="Kikuchi H."/>
            <person name="Ikeo K."/>
            <person name="Gojobori T."/>
        </authorList>
    </citation>
    <scope>NUCLEOTIDE SEQUENCE [LARGE SCALE GENOMIC DNA]</scope>
    <source>
        <strain evidence="2">DSM 44549 / YS-314 / AJ 12310 / JCM 11189 / NBRC 100395</strain>
    </source>
</reference>
<protein>
    <submittedName>
        <fullName evidence="1">Uncharacterized protein</fullName>
    </submittedName>
</protein>
<organism evidence="1 2">
    <name type="scientific">Corynebacterium efficiens (strain DSM 44549 / YS-314 / AJ 12310 / JCM 11189 / NBRC 100395)</name>
    <dbReference type="NCBI Taxonomy" id="196164"/>
    <lineage>
        <taxon>Bacteria</taxon>
        <taxon>Bacillati</taxon>
        <taxon>Actinomycetota</taxon>
        <taxon>Actinomycetes</taxon>
        <taxon>Mycobacteriales</taxon>
        <taxon>Corynebacteriaceae</taxon>
        <taxon>Corynebacterium</taxon>
    </lineage>
</organism>
<dbReference type="EMBL" id="BA000035">
    <property type="protein sequence ID" value="BAC19759.1"/>
    <property type="molecule type" value="Genomic_DNA"/>
</dbReference>
<dbReference type="KEGG" id="cef:CE2949"/>
<dbReference type="HOGENOM" id="CLU_2408248_0_0_11"/>
<sequence length="92" mass="9933">MEIVHRPVNCFYLHFCYSIPLVTTGIEKLSTGGAFHKVLIPTGFTLLFSLLPAGQSLCPTPVETPVGPAHRDGLAGVRRKAPRRAIHPLTSG</sequence>